<evidence type="ECO:0000313" key="1">
    <source>
        <dbReference type="EMBL" id="KKM25987.1"/>
    </source>
</evidence>
<comment type="caution">
    <text evidence="1">The sequence shown here is derived from an EMBL/GenBank/DDBJ whole genome shotgun (WGS) entry which is preliminary data.</text>
</comment>
<organism evidence="1">
    <name type="scientific">marine sediment metagenome</name>
    <dbReference type="NCBI Taxonomy" id="412755"/>
    <lineage>
        <taxon>unclassified sequences</taxon>
        <taxon>metagenomes</taxon>
        <taxon>ecological metagenomes</taxon>
    </lineage>
</organism>
<gene>
    <name evidence="1" type="ORF">LCGC14_1589440</name>
</gene>
<sequence length="131" mass="15560">MALKTKSKYLETARRYRETHKESHREWYQTIGKQKEAILRITVKVEVLTYYGKRNCACVTCGESRLACLSIDHINGNGCKERKRFGSNRYGYKFYLYLKKNNYPKGYQTLCMNCQFMKAVYDRAKKKEVPE</sequence>
<proteinExistence type="predicted"/>
<reference evidence="1" key="1">
    <citation type="journal article" date="2015" name="Nature">
        <title>Complex archaea that bridge the gap between prokaryotes and eukaryotes.</title>
        <authorList>
            <person name="Spang A."/>
            <person name="Saw J.H."/>
            <person name="Jorgensen S.L."/>
            <person name="Zaremba-Niedzwiedzka K."/>
            <person name="Martijn J."/>
            <person name="Lind A.E."/>
            <person name="van Eijk R."/>
            <person name="Schleper C."/>
            <person name="Guy L."/>
            <person name="Ettema T.J."/>
        </authorList>
    </citation>
    <scope>NUCLEOTIDE SEQUENCE</scope>
</reference>
<accession>A0A0F9IEQ7</accession>
<dbReference type="AlphaFoldDB" id="A0A0F9IEQ7"/>
<dbReference type="EMBL" id="LAZR01012598">
    <property type="protein sequence ID" value="KKM25987.1"/>
    <property type="molecule type" value="Genomic_DNA"/>
</dbReference>
<name>A0A0F9IEQ7_9ZZZZ</name>
<protein>
    <submittedName>
        <fullName evidence="1">Uncharacterized protein</fullName>
    </submittedName>
</protein>